<proteinExistence type="predicted"/>
<organism evidence="1 2">
    <name type="scientific">Paraphaeosphaeria minitans</name>
    <dbReference type="NCBI Taxonomy" id="565426"/>
    <lineage>
        <taxon>Eukaryota</taxon>
        <taxon>Fungi</taxon>
        <taxon>Dikarya</taxon>
        <taxon>Ascomycota</taxon>
        <taxon>Pezizomycotina</taxon>
        <taxon>Dothideomycetes</taxon>
        <taxon>Pleosporomycetidae</taxon>
        <taxon>Pleosporales</taxon>
        <taxon>Massarineae</taxon>
        <taxon>Didymosphaeriaceae</taxon>
        <taxon>Paraphaeosphaeria</taxon>
    </lineage>
</organism>
<evidence type="ECO:0000313" key="2">
    <source>
        <dbReference type="Proteomes" id="UP000756921"/>
    </source>
</evidence>
<sequence length="64" mass="7617">MLTRCPMNQANFVCRDNYRNWQVPLRYLSPNRLSWKTRISSCRSCIKKLRSADRPGLLSWGKSR</sequence>
<accession>A0A9P6GED7</accession>
<dbReference type="EMBL" id="WJXW01000008">
    <property type="protein sequence ID" value="KAF9733758.1"/>
    <property type="molecule type" value="Genomic_DNA"/>
</dbReference>
<comment type="caution">
    <text evidence="1">The sequence shown here is derived from an EMBL/GenBank/DDBJ whole genome shotgun (WGS) entry which is preliminary data.</text>
</comment>
<evidence type="ECO:0000313" key="1">
    <source>
        <dbReference type="EMBL" id="KAF9733758.1"/>
    </source>
</evidence>
<name>A0A9P6GED7_9PLEO</name>
<protein>
    <submittedName>
        <fullName evidence="1">Uncharacterized protein</fullName>
    </submittedName>
</protein>
<reference evidence="1" key="1">
    <citation type="journal article" date="2020" name="Mol. Plant Microbe Interact.">
        <title>Genome Sequence of the Biocontrol Agent Coniothyrium minitans strain Conio (IMI 134523).</title>
        <authorList>
            <person name="Patel D."/>
            <person name="Shittu T.A."/>
            <person name="Baroncelli R."/>
            <person name="Muthumeenakshi S."/>
            <person name="Osborne T.H."/>
            <person name="Janganan T.K."/>
            <person name="Sreenivasaprasad S."/>
        </authorList>
    </citation>
    <scope>NUCLEOTIDE SEQUENCE</scope>
    <source>
        <strain evidence="1">Conio</strain>
    </source>
</reference>
<dbReference type="Proteomes" id="UP000756921">
    <property type="component" value="Unassembled WGS sequence"/>
</dbReference>
<dbReference type="AlphaFoldDB" id="A0A9P6GED7"/>
<keyword evidence="2" id="KW-1185">Reference proteome</keyword>
<gene>
    <name evidence="1" type="ORF">PMIN01_08101</name>
</gene>